<dbReference type="PIRSF" id="PIRSF016766">
    <property type="entry name" value="UCP016766_ATPgrasp"/>
    <property type="match status" value="1"/>
</dbReference>
<reference evidence="4" key="1">
    <citation type="journal article" date="2014" name="Stand. Genomic Sci.">
        <title>Complete genome sequence of Burkholderia phymatum STM815(T), a broad host range and efficient nitrogen-fixing symbiont of Mimosa species.</title>
        <authorList>
            <person name="Moulin L."/>
            <person name="Klonowska A."/>
            <person name="Caroline B."/>
            <person name="Booth K."/>
            <person name="Vriezen J.A."/>
            <person name="Melkonian R."/>
            <person name="James E.K."/>
            <person name="Young J.P."/>
            <person name="Bena G."/>
            <person name="Hauser L."/>
            <person name="Land M."/>
            <person name="Kyrpides N."/>
            <person name="Bruce D."/>
            <person name="Chain P."/>
            <person name="Copeland A."/>
            <person name="Pitluck S."/>
            <person name="Woyke T."/>
            <person name="Lizotte-Waniewski M."/>
            <person name="Bristow J."/>
            <person name="Riley M."/>
        </authorList>
    </citation>
    <scope>NUCLEOTIDE SEQUENCE [LARGE SCALE GENOMIC DNA]</scope>
    <source>
        <strain evidence="4">DSM 17167 / CIP 108236 / LMG 21445 / STM815</strain>
        <plasmid evidence="4">Plasmid pBPHY01</plasmid>
    </source>
</reference>
<sequence length="350" mass="38020">MEHECRGTKRDDLHREQAMKRILLYEHLSACGDADGGVSAELRMQGRAMRDAVARDLVRSGHIALTCVAGHDEALDVMEVSQETDWCRAPFAIPPTRFLAAEARRHDAVWVIAPETGGVLSALCEAVDSARWIGCDAATLHIASSKRRTSRHLAQAGIATPRAWSQSAPLEVACNASAWVVKPDDGAGAVDTRVYRDYRQAEYVFLRRAMSGESVTLEAWIDGDALSLSLLCSRGHMQLLGINRQHIRIDDGQLSYDGVTANAIPPSDDKAATCSALAARIARALPGLAGFVGIDLVWHPQRGPVVIEVNPRVTCAYPALSRMLDFNLGASVVAGHVDLGDDFEWRRHAA</sequence>
<evidence type="ECO:0000259" key="2">
    <source>
        <dbReference type="PROSITE" id="PS50975"/>
    </source>
</evidence>
<dbReference type="Gene3D" id="3.40.50.11770">
    <property type="match status" value="1"/>
</dbReference>
<dbReference type="Gene3D" id="3.30.470.20">
    <property type="entry name" value="ATP-grasp fold, B domain"/>
    <property type="match status" value="1"/>
</dbReference>
<accession>B2JVM3</accession>
<dbReference type="SUPFAM" id="SSF56059">
    <property type="entry name" value="Glutathione synthetase ATP-binding domain-like"/>
    <property type="match status" value="1"/>
</dbReference>
<dbReference type="Pfam" id="PF02655">
    <property type="entry name" value="ATP-grasp_3"/>
    <property type="match status" value="1"/>
</dbReference>
<dbReference type="InterPro" id="IPR003806">
    <property type="entry name" value="ATP-grasp_PylC-type"/>
</dbReference>
<keyword evidence="4" id="KW-1185">Reference proteome</keyword>
<geneLocation type="plasmid" evidence="3 4">
    <name>pBPHY01</name>
</geneLocation>
<protein>
    <recommendedName>
        <fullName evidence="2">ATP-grasp domain-containing protein</fullName>
    </recommendedName>
</protein>
<evidence type="ECO:0000256" key="1">
    <source>
        <dbReference type="PROSITE-ProRule" id="PRU00409"/>
    </source>
</evidence>
<keyword evidence="1" id="KW-0067">ATP-binding</keyword>
<evidence type="ECO:0000313" key="4">
    <source>
        <dbReference type="Proteomes" id="UP000001192"/>
    </source>
</evidence>
<dbReference type="InterPro" id="IPR011761">
    <property type="entry name" value="ATP-grasp"/>
</dbReference>
<dbReference type="GO" id="GO:0046872">
    <property type="term" value="F:metal ion binding"/>
    <property type="evidence" value="ECO:0007669"/>
    <property type="project" value="InterPro"/>
</dbReference>
<dbReference type="AlphaFoldDB" id="B2JVM3"/>
<dbReference type="GO" id="GO:0005524">
    <property type="term" value="F:ATP binding"/>
    <property type="evidence" value="ECO:0007669"/>
    <property type="project" value="UniProtKB-UniRule"/>
</dbReference>
<dbReference type="PROSITE" id="PS50975">
    <property type="entry name" value="ATP_GRASP"/>
    <property type="match status" value="1"/>
</dbReference>
<keyword evidence="1" id="KW-0547">Nucleotide-binding</keyword>
<name>B2JVM3_PARP8</name>
<gene>
    <name evidence="3" type="ordered locus">Bphy_5936</name>
</gene>
<organism evidence="3 4">
    <name type="scientific">Paraburkholderia phymatum (strain DSM 17167 / CIP 108236 / LMG 21445 / STM815)</name>
    <name type="common">Burkholderia phymatum</name>
    <dbReference type="NCBI Taxonomy" id="391038"/>
    <lineage>
        <taxon>Bacteria</taxon>
        <taxon>Pseudomonadati</taxon>
        <taxon>Pseudomonadota</taxon>
        <taxon>Betaproteobacteria</taxon>
        <taxon>Burkholderiales</taxon>
        <taxon>Burkholderiaceae</taxon>
        <taxon>Paraburkholderia</taxon>
    </lineage>
</organism>
<proteinExistence type="predicted"/>
<feature type="domain" description="ATP-grasp" evidence="2">
    <location>
        <begin position="150"/>
        <end position="341"/>
    </location>
</feature>
<dbReference type="InterPro" id="IPR040803">
    <property type="entry name" value="MfnD_preATP-grasp"/>
</dbReference>
<dbReference type="KEGG" id="bph:Bphy_5936"/>
<dbReference type="Proteomes" id="UP000001192">
    <property type="component" value="Plasmid pBPHY01"/>
</dbReference>
<dbReference type="HOGENOM" id="CLU_059501_0_0_4"/>
<dbReference type="InterPro" id="IPR024710">
    <property type="entry name" value="MfnD"/>
</dbReference>
<dbReference type="Pfam" id="PF18301">
    <property type="entry name" value="preATP-grasp_3"/>
    <property type="match status" value="1"/>
</dbReference>
<evidence type="ECO:0000313" key="3">
    <source>
        <dbReference type="EMBL" id="ACC75000.1"/>
    </source>
</evidence>
<dbReference type="EMBL" id="CP001045">
    <property type="protein sequence ID" value="ACC75000.1"/>
    <property type="molecule type" value="Genomic_DNA"/>
</dbReference>
<keyword evidence="3" id="KW-0614">Plasmid</keyword>